<dbReference type="EMBL" id="FXTA01000001">
    <property type="protein sequence ID" value="SMO43797.1"/>
    <property type="molecule type" value="Genomic_DNA"/>
</dbReference>
<reference evidence="1 2" key="1">
    <citation type="submission" date="2017-05" db="EMBL/GenBank/DDBJ databases">
        <authorList>
            <person name="Varghese N."/>
            <person name="Submissions S."/>
        </authorList>
    </citation>
    <scope>NUCLEOTIDE SEQUENCE [LARGE SCALE GENOMIC DNA]</scope>
    <source>
        <strain evidence="1 2">DSM 19382</strain>
    </source>
</reference>
<dbReference type="AlphaFoldDB" id="A0A521B9Q2"/>
<protein>
    <submittedName>
        <fullName evidence="1">Uncharacterized protein</fullName>
    </submittedName>
</protein>
<sequence length="49" mass="5964">MFLFSYELLNVFLYQSMTKIRFYLFSSDYFRGVNSEKTELIKTIPKQII</sequence>
<gene>
    <name evidence="1" type="ORF">SAMN06265349_101832</name>
</gene>
<name>A0A521B9Q2_9FLAO</name>
<evidence type="ECO:0000313" key="1">
    <source>
        <dbReference type="EMBL" id="SMO43797.1"/>
    </source>
</evidence>
<organism evidence="1 2">
    <name type="scientific">Flavobacterium resistens</name>
    <dbReference type="NCBI Taxonomy" id="443612"/>
    <lineage>
        <taxon>Bacteria</taxon>
        <taxon>Pseudomonadati</taxon>
        <taxon>Bacteroidota</taxon>
        <taxon>Flavobacteriia</taxon>
        <taxon>Flavobacteriales</taxon>
        <taxon>Flavobacteriaceae</taxon>
        <taxon>Flavobacterium</taxon>
    </lineage>
</organism>
<proteinExistence type="predicted"/>
<accession>A0A521B9Q2</accession>
<dbReference type="Proteomes" id="UP000317289">
    <property type="component" value="Unassembled WGS sequence"/>
</dbReference>
<evidence type="ECO:0000313" key="2">
    <source>
        <dbReference type="Proteomes" id="UP000317289"/>
    </source>
</evidence>